<name>A0A8T0I7A1_CERPU</name>
<comment type="caution">
    <text evidence="1">The sequence shown here is derived from an EMBL/GenBank/DDBJ whole genome shotgun (WGS) entry which is preliminary data.</text>
</comment>
<reference evidence="1" key="1">
    <citation type="submission" date="2020-06" db="EMBL/GenBank/DDBJ databases">
        <title>WGS assembly of Ceratodon purpureus strain R40.</title>
        <authorList>
            <person name="Carey S.B."/>
            <person name="Jenkins J."/>
            <person name="Shu S."/>
            <person name="Lovell J.T."/>
            <person name="Sreedasyam A."/>
            <person name="Maumus F."/>
            <person name="Tiley G.P."/>
            <person name="Fernandez-Pozo N."/>
            <person name="Barry K."/>
            <person name="Chen C."/>
            <person name="Wang M."/>
            <person name="Lipzen A."/>
            <person name="Daum C."/>
            <person name="Saski C.A."/>
            <person name="Payton A.C."/>
            <person name="Mcbreen J.C."/>
            <person name="Conrad R.E."/>
            <person name="Kollar L.M."/>
            <person name="Olsson S."/>
            <person name="Huttunen S."/>
            <person name="Landis J.B."/>
            <person name="Wickett N.J."/>
            <person name="Johnson M.G."/>
            <person name="Rensing S.A."/>
            <person name="Grimwood J."/>
            <person name="Schmutz J."/>
            <person name="Mcdaniel S.F."/>
        </authorList>
    </citation>
    <scope>NUCLEOTIDE SEQUENCE</scope>
    <source>
        <strain evidence="1">R40</strain>
    </source>
</reference>
<protein>
    <submittedName>
        <fullName evidence="1">Uncharacterized protein</fullName>
    </submittedName>
</protein>
<accession>A0A8T0I7A1</accession>
<evidence type="ECO:0000313" key="1">
    <source>
        <dbReference type="EMBL" id="KAG0579560.1"/>
    </source>
</evidence>
<dbReference type="AlphaFoldDB" id="A0A8T0I7A1"/>
<dbReference type="Proteomes" id="UP000822688">
    <property type="component" value="Chromosome 4"/>
</dbReference>
<evidence type="ECO:0000313" key="2">
    <source>
        <dbReference type="Proteomes" id="UP000822688"/>
    </source>
</evidence>
<gene>
    <name evidence="1" type="ORF">KC19_4G106800</name>
</gene>
<organism evidence="1 2">
    <name type="scientific">Ceratodon purpureus</name>
    <name type="common">Fire moss</name>
    <name type="synonym">Dicranum purpureum</name>
    <dbReference type="NCBI Taxonomy" id="3225"/>
    <lineage>
        <taxon>Eukaryota</taxon>
        <taxon>Viridiplantae</taxon>
        <taxon>Streptophyta</taxon>
        <taxon>Embryophyta</taxon>
        <taxon>Bryophyta</taxon>
        <taxon>Bryophytina</taxon>
        <taxon>Bryopsida</taxon>
        <taxon>Dicranidae</taxon>
        <taxon>Pseudoditrichales</taxon>
        <taxon>Ditrichaceae</taxon>
        <taxon>Ceratodon</taxon>
    </lineage>
</organism>
<proteinExistence type="predicted"/>
<dbReference type="EMBL" id="CM026424">
    <property type="protein sequence ID" value="KAG0579560.1"/>
    <property type="molecule type" value="Genomic_DNA"/>
</dbReference>
<sequence length="105" mass="11878">MGPSGRLPPQFRICEKMEILSNSASEDHHVICNLNMEIWAEKANVVGLLASQCRCLNSRMRVSTHCARHLRRHQKKVGSMRRCQPVQTPSGEHCRVGGKWKVISS</sequence>
<keyword evidence="2" id="KW-1185">Reference proteome</keyword>